<dbReference type="GO" id="GO:0005634">
    <property type="term" value="C:nucleus"/>
    <property type="evidence" value="ECO:0007669"/>
    <property type="project" value="UniProtKB-SubCell"/>
</dbReference>
<dbReference type="Pfam" id="PF02183">
    <property type="entry name" value="HALZ"/>
    <property type="match status" value="1"/>
</dbReference>
<dbReference type="Gene3D" id="1.10.10.60">
    <property type="entry name" value="Homeodomain-like"/>
    <property type="match status" value="1"/>
</dbReference>
<dbReference type="PANTHER" id="PTHR24326:SF606">
    <property type="entry name" value="HOMEOBOX-LEUCINE ZIPPER PROTEIN ATHB-54"/>
    <property type="match status" value="1"/>
</dbReference>
<evidence type="ECO:0000256" key="5">
    <source>
        <dbReference type="ARBA" id="ARBA00023163"/>
    </source>
</evidence>
<name>A0A2G9G9Z3_9LAMI</name>
<dbReference type="PROSITE" id="PS50071">
    <property type="entry name" value="HOMEOBOX_2"/>
    <property type="match status" value="1"/>
</dbReference>
<evidence type="ECO:0000256" key="8">
    <source>
        <dbReference type="PROSITE-ProRule" id="PRU00108"/>
    </source>
</evidence>
<dbReference type="EMBL" id="NKXS01006061">
    <property type="protein sequence ID" value="PIN02124.1"/>
    <property type="molecule type" value="Genomic_DNA"/>
</dbReference>
<dbReference type="PANTHER" id="PTHR24326">
    <property type="entry name" value="HOMEOBOX-LEUCINE ZIPPER PROTEIN"/>
    <property type="match status" value="1"/>
</dbReference>
<dbReference type="InterPro" id="IPR001356">
    <property type="entry name" value="HD"/>
</dbReference>
<keyword evidence="5 10" id="KW-0804">Transcription</keyword>
<dbReference type="PROSITE" id="PS00027">
    <property type="entry name" value="HOMEOBOX_1"/>
    <property type="match status" value="1"/>
</dbReference>
<evidence type="ECO:0000313" key="14">
    <source>
        <dbReference type="Proteomes" id="UP000231279"/>
    </source>
</evidence>
<evidence type="ECO:0000256" key="4">
    <source>
        <dbReference type="ARBA" id="ARBA00023155"/>
    </source>
</evidence>
<evidence type="ECO:0000259" key="12">
    <source>
        <dbReference type="PROSITE" id="PS50071"/>
    </source>
</evidence>
<keyword evidence="6 8" id="KW-0539">Nucleus</keyword>
<reference evidence="14" key="1">
    <citation type="journal article" date="2018" name="Gigascience">
        <title>Genome assembly of the Pink Ipe (Handroanthus impetiginosus, Bignoniaceae), a highly valued, ecologically keystone Neotropical timber forest tree.</title>
        <authorList>
            <person name="Silva-Junior O.B."/>
            <person name="Grattapaglia D."/>
            <person name="Novaes E."/>
            <person name="Collevatti R.G."/>
        </authorList>
    </citation>
    <scope>NUCLEOTIDE SEQUENCE [LARGE SCALE GENOMIC DNA]</scope>
    <source>
        <strain evidence="14">cv. UFG-1</strain>
    </source>
</reference>
<organism evidence="13 14">
    <name type="scientific">Handroanthus impetiginosus</name>
    <dbReference type="NCBI Taxonomy" id="429701"/>
    <lineage>
        <taxon>Eukaryota</taxon>
        <taxon>Viridiplantae</taxon>
        <taxon>Streptophyta</taxon>
        <taxon>Embryophyta</taxon>
        <taxon>Tracheophyta</taxon>
        <taxon>Spermatophyta</taxon>
        <taxon>Magnoliopsida</taxon>
        <taxon>eudicotyledons</taxon>
        <taxon>Gunneridae</taxon>
        <taxon>Pentapetalae</taxon>
        <taxon>asterids</taxon>
        <taxon>lamiids</taxon>
        <taxon>Lamiales</taxon>
        <taxon>Bignoniaceae</taxon>
        <taxon>Crescentiina</taxon>
        <taxon>Tabebuia alliance</taxon>
        <taxon>Handroanthus</taxon>
    </lineage>
</organism>
<dbReference type="Pfam" id="PF00046">
    <property type="entry name" value="Homeodomain"/>
    <property type="match status" value="1"/>
</dbReference>
<protein>
    <recommendedName>
        <fullName evidence="10">Homeobox-leucine zipper protein</fullName>
    </recommendedName>
    <alternativeName>
        <fullName evidence="10">HD-ZIP protein</fullName>
    </alternativeName>
    <alternativeName>
        <fullName evidence="10">Homeodomain transcription factor</fullName>
    </alternativeName>
</protein>
<dbReference type="InterPro" id="IPR003106">
    <property type="entry name" value="Leu_zip_homeo"/>
</dbReference>
<dbReference type="OrthoDB" id="6159439at2759"/>
<evidence type="ECO:0000256" key="1">
    <source>
        <dbReference type="ARBA" id="ARBA00004123"/>
    </source>
</evidence>
<evidence type="ECO:0000256" key="7">
    <source>
        <dbReference type="ARBA" id="ARBA00025748"/>
    </source>
</evidence>
<dbReference type="SUPFAM" id="SSF46689">
    <property type="entry name" value="Homeodomain-like"/>
    <property type="match status" value="1"/>
</dbReference>
<comment type="similarity">
    <text evidence="7 10">Belongs to the HD-ZIP homeobox family. Class I subfamily.</text>
</comment>
<comment type="function">
    <text evidence="10">Transcription factor.</text>
</comment>
<comment type="caution">
    <text evidence="13">The sequence shown here is derived from an EMBL/GenBank/DDBJ whole genome shotgun (WGS) entry which is preliminary data.</text>
</comment>
<dbReference type="InterPro" id="IPR017970">
    <property type="entry name" value="Homeobox_CS"/>
</dbReference>
<dbReference type="CDD" id="cd00086">
    <property type="entry name" value="homeodomain"/>
    <property type="match status" value="1"/>
</dbReference>
<dbReference type="GO" id="GO:0000981">
    <property type="term" value="F:DNA-binding transcription factor activity, RNA polymerase II-specific"/>
    <property type="evidence" value="ECO:0007669"/>
    <property type="project" value="UniProtKB-UniRule"/>
</dbReference>
<evidence type="ECO:0000256" key="6">
    <source>
        <dbReference type="ARBA" id="ARBA00023242"/>
    </source>
</evidence>
<dbReference type="FunFam" id="1.10.10.60:FF:000144">
    <property type="entry name" value="homeobox-leucine zipper protein ATHB-6-like"/>
    <property type="match status" value="1"/>
</dbReference>
<accession>A0A2G9G9Z3</accession>
<gene>
    <name evidence="13" type="ORF">CDL12_25364</name>
</gene>
<evidence type="ECO:0000256" key="2">
    <source>
        <dbReference type="ARBA" id="ARBA00023015"/>
    </source>
</evidence>
<dbReference type="InterPro" id="IPR045224">
    <property type="entry name" value="HDZip_class_I_plant"/>
</dbReference>
<evidence type="ECO:0000256" key="9">
    <source>
        <dbReference type="RuleBase" id="RU000682"/>
    </source>
</evidence>
<keyword evidence="2 10" id="KW-0805">Transcription regulation</keyword>
<dbReference type="GO" id="GO:0000976">
    <property type="term" value="F:transcription cis-regulatory region binding"/>
    <property type="evidence" value="ECO:0007669"/>
    <property type="project" value="UniProtKB-ARBA"/>
</dbReference>
<comment type="subcellular location">
    <subcellularLocation>
        <location evidence="1 8 9">Nucleus</location>
    </subcellularLocation>
</comment>
<dbReference type="InterPro" id="IPR009057">
    <property type="entry name" value="Homeodomain-like_sf"/>
</dbReference>
<dbReference type="Proteomes" id="UP000231279">
    <property type="component" value="Unassembled WGS sequence"/>
</dbReference>
<sequence>MGNQPLDYSMFAAAPSKSFLGQRTMLRFGAVSGANTLENSIFQSLDQEENGDEYFDEYFNQPEKKRRLSVDQVQLLERSLEADNKLEPERKIQLAKELNLQPRQIAIWFQNRRARWKTRQLETDYEALHASYKSLKTDYDNLLKENEKLKAEVLCLKHDGLSRSTEKAMQNELFSRTISEDEESKVSATAFKSEEQNDLTNVDSLLESGESSNVVELEQSDLSQNGNNNLNKELLESDYIFPKIEAAPCHAPVSSFYDGFPSLEDHAFSFWSY</sequence>
<keyword evidence="14" id="KW-1185">Reference proteome</keyword>
<feature type="domain" description="Homeobox" evidence="12">
    <location>
        <begin position="59"/>
        <end position="119"/>
    </location>
</feature>
<evidence type="ECO:0000256" key="10">
    <source>
        <dbReference type="RuleBase" id="RU369038"/>
    </source>
</evidence>
<proteinExistence type="inferred from homology"/>
<dbReference type="GO" id="GO:0045893">
    <property type="term" value="P:positive regulation of DNA-templated transcription"/>
    <property type="evidence" value="ECO:0007669"/>
    <property type="project" value="TreeGrafter"/>
</dbReference>
<keyword evidence="4 8" id="KW-0371">Homeobox</keyword>
<evidence type="ECO:0000256" key="11">
    <source>
        <dbReference type="SAM" id="Coils"/>
    </source>
</evidence>
<keyword evidence="11" id="KW-0175">Coiled coil</keyword>
<dbReference type="AlphaFoldDB" id="A0A2G9G9Z3"/>
<feature type="DNA-binding region" description="Homeobox" evidence="8">
    <location>
        <begin position="61"/>
        <end position="120"/>
    </location>
</feature>
<feature type="coiled-coil region" evidence="11">
    <location>
        <begin position="125"/>
        <end position="159"/>
    </location>
</feature>
<evidence type="ECO:0000256" key="3">
    <source>
        <dbReference type="ARBA" id="ARBA00023125"/>
    </source>
</evidence>
<evidence type="ECO:0000313" key="13">
    <source>
        <dbReference type="EMBL" id="PIN02124.1"/>
    </source>
</evidence>
<keyword evidence="3 8" id="KW-0238">DNA-binding</keyword>
<dbReference type="SMART" id="SM00389">
    <property type="entry name" value="HOX"/>
    <property type="match status" value="1"/>
</dbReference>